<evidence type="ECO:0000256" key="3">
    <source>
        <dbReference type="ARBA" id="ARBA00022553"/>
    </source>
</evidence>
<dbReference type="InterPro" id="IPR011993">
    <property type="entry name" value="PH-like_dom_sf"/>
</dbReference>
<dbReference type="Gene3D" id="3.30.70.3490">
    <property type="match status" value="1"/>
</dbReference>
<feature type="compositionally biased region" description="Basic and acidic residues" evidence="8">
    <location>
        <begin position="1116"/>
        <end position="1135"/>
    </location>
</feature>
<dbReference type="Pfam" id="PF20179">
    <property type="entry name" value="MSS51_C"/>
    <property type="match status" value="1"/>
</dbReference>
<feature type="region of interest" description="Disordered" evidence="8">
    <location>
        <begin position="1315"/>
        <end position="1348"/>
    </location>
</feature>
<dbReference type="FunFam" id="3.30.70.3490:FF:000010">
    <property type="entry name" value="Oxysterol binding protein (Osh1)"/>
    <property type="match status" value="1"/>
</dbReference>
<evidence type="ECO:0000256" key="4">
    <source>
        <dbReference type="ARBA" id="ARBA00023055"/>
    </source>
</evidence>
<dbReference type="SMART" id="SM00248">
    <property type="entry name" value="ANK"/>
    <property type="match status" value="3"/>
</dbReference>
<dbReference type="GO" id="GO:0097038">
    <property type="term" value="C:perinuclear endoplasmic reticulum"/>
    <property type="evidence" value="ECO:0007669"/>
    <property type="project" value="TreeGrafter"/>
</dbReference>
<dbReference type="Pfam" id="PF12796">
    <property type="entry name" value="Ank_2"/>
    <property type="match status" value="1"/>
</dbReference>
<dbReference type="InterPro" id="IPR046824">
    <property type="entry name" value="Mss51-like_C"/>
</dbReference>
<dbReference type="GO" id="GO:0005635">
    <property type="term" value="C:nuclear envelope"/>
    <property type="evidence" value="ECO:0007669"/>
    <property type="project" value="TreeGrafter"/>
</dbReference>
<dbReference type="Pfam" id="PF13824">
    <property type="entry name" value="zf-Mss51"/>
    <property type="match status" value="1"/>
</dbReference>
<dbReference type="InterPro" id="IPR002110">
    <property type="entry name" value="Ankyrin_rpt"/>
</dbReference>
<dbReference type="FunFam" id="1.25.40.20:FF:000358">
    <property type="entry name" value="Oxysterol binding protein (Osh1), putative"/>
    <property type="match status" value="1"/>
</dbReference>
<organism evidence="10 11">
    <name type="scientific">Aspergillus coremiiformis</name>
    <dbReference type="NCBI Taxonomy" id="138285"/>
    <lineage>
        <taxon>Eukaryota</taxon>
        <taxon>Fungi</taxon>
        <taxon>Dikarya</taxon>
        <taxon>Ascomycota</taxon>
        <taxon>Pezizomycotina</taxon>
        <taxon>Eurotiomycetes</taxon>
        <taxon>Eurotiomycetidae</taxon>
        <taxon>Eurotiales</taxon>
        <taxon>Aspergillaceae</taxon>
        <taxon>Aspergillus</taxon>
        <taxon>Aspergillus subgen. Circumdati</taxon>
    </lineage>
</organism>
<dbReference type="SUPFAM" id="SSF144000">
    <property type="entry name" value="Oxysterol-binding protein-like"/>
    <property type="match status" value="1"/>
</dbReference>
<dbReference type="EMBL" id="ML739165">
    <property type="protein sequence ID" value="KAE8351562.1"/>
    <property type="molecule type" value="Genomic_DNA"/>
</dbReference>
<dbReference type="SUPFAM" id="SSF48403">
    <property type="entry name" value="Ankyrin repeat"/>
    <property type="match status" value="1"/>
</dbReference>
<feature type="repeat" description="ANK" evidence="6">
    <location>
        <begin position="108"/>
        <end position="141"/>
    </location>
</feature>
<dbReference type="GO" id="GO:0006897">
    <property type="term" value="P:endocytosis"/>
    <property type="evidence" value="ECO:0007669"/>
    <property type="project" value="TreeGrafter"/>
</dbReference>
<dbReference type="SMART" id="SM00233">
    <property type="entry name" value="PH"/>
    <property type="match status" value="1"/>
</dbReference>
<feature type="repeat" description="ANK" evidence="6">
    <location>
        <begin position="73"/>
        <end position="105"/>
    </location>
</feature>
<dbReference type="Gene3D" id="2.30.29.30">
    <property type="entry name" value="Pleckstrin-homology domain (PH domain)/Phosphotyrosine-binding domain (PTB)"/>
    <property type="match status" value="1"/>
</dbReference>
<dbReference type="PANTHER" id="PTHR10972:SF205">
    <property type="entry name" value="OXYSTEROL-BINDING PROTEIN 1"/>
    <property type="match status" value="1"/>
</dbReference>
<dbReference type="GO" id="GO:0005829">
    <property type="term" value="C:cytosol"/>
    <property type="evidence" value="ECO:0007669"/>
    <property type="project" value="TreeGrafter"/>
</dbReference>
<feature type="domain" description="PH" evidence="9">
    <location>
        <begin position="308"/>
        <end position="403"/>
    </location>
</feature>
<keyword evidence="6" id="KW-0040">ANK repeat</keyword>
<feature type="region of interest" description="Disordered" evidence="8">
    <location>
        <begin position="634"/>
        <end position="709"/>
    </location>
</feature>
<keyword evidence="11" id="KW-1185">Reference proteome</keyword>
<dbReference type="InterPro" id="IPR000648">
    <property type="entry name" value="Oxysterol-bd"/>
</dbReference>
<dbReference type="PROSITE" id="PS50003">
    <property type="entry name" value="PH_DOMAIN"/>
    <property type="match status" value="1"/>
</dbReference>
<evidence type="ECO:0000256" key="6">
    <source>
        <dbReference type="PROSITE-ProRule" id="PRU00023"/>
    </source>
</evidence>
<dbReference type="CDD" id="cd13292">
    <property type="entry name" value="PH_Osh1p_Osh2p_yeast"/>
    <property type="match status" value="1"/>
</dbReference>
<sequence>MSDESSLEQVCSNQSGGHIEKLPALTAADGISMSLDQSVRTFRLFEILRSGDTTAISKAIKETKDPQGASGLSGTTILHLAIQCAEPQVVEYVLSGGNDLDINARDRDGNTPLHLAAQLGRGILVRELLSRSGVNDSVANYRGQTALDVARTPEIFQQLQLARSLFIDSKSQEIQSLISQGDYEKLEKVLEEPRVEGIIDVNSLDLVTDSATVQSGGTLLHEGARRKDTKLLQILLMHGADPFRRDKKGKLPQDVTKDDRTRAIVKKSPAAVIAQRGIQEKAILGTSSGQGVSGRANVGEATFAGKDSREMRGYLKKWTNYTSGYKLRWFVLEDGVLSYYKHQDDAGSACRGAINMKIAKLNMDSQDKTRFEIHGKSSVKYHLKANHVVEAKRWFWTLNNAIQWAKDEAKEEERRQSRHAEVLRQAKIEQIEGRAADSSSDSPSLTVTNSNGKVLAAPSLGIPSSSTRLSAHASHTTLESITADEDASFHGSYGQGAVQDGVKRFSSHVTTAPEGEREDDDYGDYVSSREVPTADKDALDITAQSANLQLDILASVASSLQAEKSRTPGLLLSDPAVDQALAAYEAAVSSLQGLVQSLLKISRDRDAYWQYRLNREAHLRKMWEESMARVAQEHEELQSKMGESEEKRRRTKRALKEALGNSSATTSGAVSKAPSRMAATGEEGDEADDRKETRVSGTENLSQADEQVAGQSLSCKKSALSEINHLYDPVSDDEDEFFDAIESGEIEVGNLAHTEASEEKKTLVEESAELRAVKRSEIARSFKGYEEPIRTKLKMDYDNRPKISLWGILKSMIGKDMTKMTLPVSFNEPTSLLQRVAEDLEYADLLDVAADRSDSMERMVYVAAYAASEYASTIGRVAKPFNPLLGETFEYVRPDKGYRFFVEQVSHHPPIGAAWAESPKWDYYGESALKSKFYGKSFDINLLGTWFLKLRPASGGEELYTWKKVTSSVIGIITGNPTVDNYGLMEIKNWTTGEVCYLDFKPRGWKASSAYQVTGKIVDQSGSPKWSIGGRWNDKIYARHTPGYEVEVSGQDLESSKTFLVWQCHSRPSAIPFNLTPFVITLNAIPEGLKEYLPPTDTRLRPDQRAMEEGEYDSAANEKHRVEEKQRAKRRERETKGEEYQPKFFTWTKCPITGEEYWAHNGKYWAARETRDWTGATWVASFLIIVTMNGEYTCGRCLQVLRRRVATHGSTIRLQTAYGSSVPFVRSFGSRSSNRFAPRNLQEYIQQTSVSSVCTSQAKPHTVQQSLQQATFATSTHSPETRALLKPNNLFHPFSQSPSPSIRQRAAFIKQNAFCPHPSHQQTRAPVSPHDPESRKSQQSTSPPAHSHFECPDCGVPIYCSEGHWMDDFEAHLEICETIRQVNEDDHDLHSGRPFPEFSYPGLQDDIFAINMTNWDTFLYTREFEAINHDRSMRQVTRMLTYPVTIGSVLHELSPYSVRKGGRLTVEGLKSVTALRYSLHPPKTGEGADIHGLRLKAPPIRIFILGARAESSLPREVWLQLSYMFPRSLIHLIFIGPESMANRDAEFPLPERTPENPFGGIVEDRLGGQMKITTYVDYFHTMYKAQYFQPFDPYLDCVMLFHPGLGHPASSHEWEETLLQLLETKVPIISTGYTQWDMERDINWVHEKCTGEFDILLEPGENIFRSLRWDLNDLDPHDVSCGNWGLWAFRGKRYEATFKA</sequence>
<feature type="compositionally biased region" description="Basic and acidic residues" evidence="8">
    <location>
        <begin position="634"/>
        <end position="648"/>
    </location>
</feature>
<reference evidence="11" key="1">
    <citation type="submission" date="2019-04" db="EMBL/GenBank/DDBJ databases">
        <title>Friends and foes A comparative genomics studyof 23 Aspergillus species from section Flavi.</title>
        <authorList>
            <consortium name="DOE Joint Genome Institute"/>
            <person name="Kjaerbolling I."/>
            <person name="Vesth T."/>
            <person name="Frisvad J.C."/>
            <person name="Nybo J.L."/>
            <person name="Theobald S."/>
            <person name="Kildgaard S."/>
            <person name="Isbrandt T."/>
            <person name="Kuo A."/>
            <person name="Sato A."/>
            <person name="Lyhne E.K."/>
            <person name="Kogle M.E."/>
            <person name="Wiebenga A."/>
            <person name="Kun R.S."/>
            <person name="Lubbers R.J."/>
            <person name="Makela M.R."/>
            <person name="Barry K."/>
            <person name="Chovatia M."/>
            <person name="Clum A."/>
            <person name="Daum C."/>
            <person name="Haridas S."/>
            <person name="He G."/>
            <person name="LaButti K."/>
            <person name="Lipzen A."/>
            <person name="Mondo S."/>
            <person name="Riley R."/>
            <person name="Salamov A."/>
            <person name="Simmons B.A."/>
            <person name="Magnuson J.K."/>
            <person name="Henrissat B."/>
            <person name="Mortensen U.H."/>
            <person name="Larsen T.O."/>
            <person name="Devries R.P."/>
            <person name="Grigoriev I.V."/>
            <person name="Machida M."/>
            <person name="Baker S.E."/>
            <person name="Andersen M.R."/>
        </authorList>
    </citation>
    <scope>NUCLEOTIDE SEQUENCE [LARGE SCALE GENOMIC DNA]</scope>
    <source>
        <strain evidence="11">CBS 553.77</strain>
    </source>
</reference>
<dbReference type="OrthoDB" id="1854502at2759"/>
<dbReference type="Gene3D" id="2.40.160.120">
    <property type="match status" value="1"/>
</dbReference>
<dbReference type="FunFam" id="2.30.29.30:FF:000061">
    <property type="entry name" value="Oxysterol binding protein 1"/>
    <property type="match status" value="1"/>
</dbReference>
<accession>A0A5N6Z1M4</accession>
<dbReference type="Pfam" id="PF00169">
    <property type="entry name" value="PH"/>
    <property type="match status" value="1"/>
</dbReference>
<feature type="compositionally biased region" description="Polar residues" evidence="8">
    <location>
        <begin position="660"/>
        <end position="669"/>
    </location>
</feature>
<dbReference type="Proteomes" id="UP000327118">
    <property type="component" value="Unassembled WGS sequence"/>
</dbReference>
<dbReference type="FunFam" id="2.40.160.120:FF:000008">
    <property type="entry name" value="Oxysterol binding protein (Osh1)"/>
    <property type="match status" value="1"/>
</dbReference>
<comment type="similarity">
    <text evidence="1 7">Belongs to the OSBP family.</text>
</comment>
<feature type="region of interest" description="Disordered" evidence="8">
    <location>
        <begin position="431"/>
        <end position="451"/>
    </location>
</feature>
<dbReference type="InterPro" id="IPR037239">
    <property type="entry name" value="OSBP_sf"/>
</dbReference>
<dbReference type="InterPro" id="IPR001849">
    <property type="entry name" value="PH_domain"/>
</dbReference>
<keyword evidence="3" id="KW-0597">Phosphoprotein</keyword>
<proteinExistence type="inferred from homology"/>
<dbReference type="Gene3D" id="1.25.40.20">
    <property type="entry name" value="Ankyrin repeat-containing domain"/>
    <property type="match status" value="2"/>
</dbReference>
<dbReference type="InterPro" id="IPR036770">
    <property type="entry name" value="Ankyrin_rpt-contain_sf"/>
</dbReference>
<keyword evidence="2" id="KW-0813">Transport</keyword>
<dbReference type="GO" id="GO:0034727">
    <property type="term" value="P:piecemeal microautophagy of the nucleus"/>
    <property type="evidence" value="ECO:0007669"/>
    <property type="project" value="TreeGrafter"/>
</dbReference>
<dbReference type="GO" id="GO:0005886">
    <property type="term" value="C:plasma membrane"/>
    <property type="evidence" value="ECO:0007669"/>
    <property type="project" value="TreeGrafter"/>
</dbReference>
<evidence type="ECO:0000256" key="1">
    <source>
        <dbReference type="ARBA" id="ARBA00008842"/>
    </source>
</evidence>
<protein>
    <submittedName>
        <fullName evidence="10">Oxysterol-binding protein-domain-containing protein</fullName>
    </submittedName>
</protein>
<keyword evidence="5" id="KW-0446">Lipid-binding</keyword>
<dbReference type="FunFam" id="1.25.40.20:FF:000281">
    <property type="entry name" value="Oxysterol binding protein (Osh1)"/>
    <property type="match status" value="1"/>
</dbReference>
<feature type="compositionally biased region" description="Polar residues" evidence="8">
    <location>
        <begin position="695"/>
        <end position="709"/>
    </location>
</feature>
<feature type="region of interest" description="Disordered" evidence="8">
    <location>
        <begin position="1108"/>
        <end position="1135"/>
    </location>
</feature>
<dbReference type="PANTHER" id="PTHR10972">
    <property type="entry name" value="OXYSTEROL-BINDING PROTEIN-RELATED"/>
    <property type="match status" value="1"/>
</dbReference>
<evidence type="ECO:0000256" key="7">
    <source>
        <dbReference type="RuleBase" id="RU003844"/>
    </source>
</evidence>
<dbReference type="SUPFAM" id="SSF50729">
    <property type="entry name" value="PH domain-like"/>
    <property type="match status" value="1"/>
</dbReference>
<dbReference type="GO" id="GO:0030011">
    <property type="term" value="P:maintenance of cell polarity"/>
    <property type="evidence" value="ECO:0007669"/>
    <property type="project" value="TreeGrafter"/>
</dbReference>
<evidence type="ECO:0000313" key="11">
    <source>
        <dbReference type="Proteomes" id="UP000327118"/>
    </source>
</evidence>
<dbReference type="InterPro" id="IPR018494">
    <property type="entry name" value="Oxysterol-bd_CS"/>
</dbReference>
<dbReference type="Pfam" id="PF01237">
    <property type="entry name" value="Oxysterol_BP"/>
    <property type="match status" value="1"/>
</dbReference>
<dbReference type="InterPro" id="IPR032717">
    <property type="entry name" value="Mss51_Znf"/>
</dbReference>
<evidence type="ECO:0000313" key="10">
    <source>
        <dbReference type="EMBL" id="KAE8351562.1"/>
    </source>
</evidence>
<feature type="compositionally biased region" description="Polar residues" evidence="8">
    <location>
        <begin position="437"/>
        <end position="451"/>
    </location>
</feature>
<evidence type="ECO:0000256" key="8">
    <source>
        <dbReference type="SAM" id="MobiDB-lite"/>
    </source>
</evidence>
<evidence type="ECO:0000256" key="5">
    <source>
        <dbReference type="ARBA" id="ARBA00023121"/>
    </source>
</evidence>
<dbReference type="PROSITE" id="PS01013">
    <property type="entry name" value="OSBP"/>
    <property type="match status" value="1"/>
</dbReference>
<dbReference type="GO" id="GO:0032934">
    <property type="term" value="F:sterol binding"/>
    <property type="evidence" value="ECO:0007669"/>
    <property type="project" value="TreeGrafter"/>
</dbReference>
<evidence type="ECO:0000259" key="9">
    <source>
        <dbReference type="PROSITE" id="PS50003"/>
    </source>
</evidence>
<name>A0A5N6Z1M4_9EURO</name>
<evidence type="ECO:0000256" key="2">
    <source>
        <dbReference type="ARBA" id="ARBA00022448"/>
    </source>
</evidence>
<feature type="repeat" description="ANK" evidence="6">
    <location>
        <begin position="215"/>
        <end position="247"/>
    </location>
</feature>
<keyword evidence="4" id="KW-0445">Lipid transport</keyword>
<dbReference type="PROSITE" id="PS50088">
    <property type="entry name" value="ANK_REPEAT"/>
    <property type="match status" value="3"/>
</dbReference>
<gene>
    <name evidence="10" type="ORF">BDV28DRAFT_158649</name>
</gene>
<dbReference type="GO" id="GO:0006887">
    <property type="term" value="P:exocytosis"/>
    <property type="evidence" value="ECO:0007669"/>
    <property type="project" value="TreeGrafter"/>
</dbReference>
<dbReference type="PROSITE" id="PS50297">
    <property type="entry name" value="ANK_REP_REGION"/>
    <property type="match status" value="3"/>
</dbReference>
<dbReference type="GO" id="GO:0006869">
    <property type="term" value="P:lipid transport"/>
    <property type="evidence" value="ECO:0007669"/>
    <property type="project" value="UniProtKB-KW"/>
</dbReference>